<evidence type="ECO:0000313" key="2">
    <source>
        <dbReference type="EMBL" id="GAE91184.1"/>
    </source>
</evidence>
<dbReference type="RefSeq" id="WP_369403369.1">
    <property type="nucleotide sequence ID" value="NZ_BAVS01000001.1"/>
</dbReference>
<evidence type="ECO:0000259" key="1">
    <source>
        <dbReference type="Pfam" id="PF01957"/>
    </source>
</evidence>
<reference evidence="2 3" key="1">
    <citation type="journal article" date="2014" name="Genome Announc.">
        <title>Draft Genome Sequence of the Boron-Tolerant and Moderately Halotolerant Bacterium Gracilibacillus boraciitolerans JCM 21714T.</title>
        <authorList>
            <person name="Ahmed I."/>
            <person name="Oshima K."/>
            <person name="Suda W."/>
            <person name="Kitamura K."/>
            <person name="Iida T."/>
            <person name="Ohmori Y."/>
            <person name="Fujiwara T."/>
            <person name="Hattori M."/>
            <person name="Ohkuma M."/>
        </authorList>
    </citation>
    <scope>NUCLEOTIDE SEQUENCE [LARGE SCALE GENOMIC DNA]</scope>
    <source>
        <strain evidence="2 3">JCM 21714</strain>
    </source>
</reference>
<comment type="caution">
    <text evidence="2">The sequence shown here is derived from an EMBL/GenBank/DDBJ whole genome shotgun (WGS) entry which is preliminary data.</text>
</comment>
<dbReference type="EMBL" id="BAVS01000001">
    <property type="protein sequence ID" value="GAE91184.1"/>
    <property type="molecule type" value="Genomic_DNA"/>
</dbReference>
<keyword evidence="3" id="KW-1185">Reference proteome</keyword>
<dbReference type="AlphaFoldDB" id="W4VEK1"/>
<name>W4VEK1_9BACI</name>
<dbReference type="InterPro" id="IPR002810">
    <property type="entry name" value="NfeD-like_C"/>
</dbReference>
<proteinExistence type="predicted"/>
<accession>W4VEK1</accession>
<dbReference type="InterPro" id="IPR012340">
    <property type="entry name" value="NA-bd_OB-fold"/>
</dbReference>
<dbReference type="Proteomes" id="UP000019102">
    <property type="component" value="Unassembled WGS sequence"/>
</dbReference>
<feature type="domain" description="NfeD-like C-terminal" evidence="1">
    <location>
        <begin position="2"/>
        <end position="42"/>
    </location>
</feature>
<organism evidence="2 3">
    <name type="scientific">Gracilibacillus boraciitolerans JCM 21714</name>
    <dbReference type="NCBI Taxonomy" id="1298598"/>
    <lineage>
        <taxon>Bacteria</taxon>
        <taxon>Bacillati</taxon>
        <taxon>Bacillota</taxon>
        <taxon>Bacilli</taxon>
        <taxon>Bacillales</taxon>
        <taxon>Bacillaceae</taxon>
        <taxon>Gracilibacillus</taxon>
    </lineage>
</organism>
<dbReference type="Gene3D" id="2.40.50.140">
    <property type="entry name" value="Nucleic acid-binding proteins"/>
    <property type="match status" value="1"/>
</dbReference>
<dbReference type="Pfam" id="PF01957">
    <property type="entry name" value="NfeD"/>
    <property type="match status" value="1"/>
</dbReference>
<evidence type="ECO:0000313" key="3">
    <source>
        <dbReference type="Proteomes" id="UP000019102"/>
    </source>
</evidence>
<dbReference type="STRING" id="1298598.JCM21714_125"/>
<protein>
    <recommendedName>
        <fullName evidence="1">NfeD-like C-terminal domain-containing protein</fullName>
    </recommendedName>
</protein>
<sequence>MRPIGTILVDDKLYSAITQGRWIEKNTNIVVDQVDGTRILVKELRKQSAE</sequence>
<gene>
    <name evidence="2" type="ORF">JCM21714_125</name>
</gene>